<feature type="repeat" description="WD" evidence="3">
    <location>
        <begin position="607"/>
        <end position="641"/>
    </location>
</feature>
<keyword evidence="2" id="KW-0677">Repeat</keyword>
<proteinExistence type="predicted"/>
<dbReference type="GO" id="GO:0030042">
    <property type="term" value="P:actin filament depolymerization"/>
    <property type="evidence" value="ECO:0007669"/>
    <property type="project" value="TreeGrafter"/>
</dbReference>
<evidence type="ECO:0000313" key="4">
    <source>
        <dbReference type="EMBL" id="ACO70182.1"/>
    </source>
</evidence>
<feature type="repeat" description="WD" evidence="3">
    <location>
        <begin position="239"/>
        <end position="280"/>
    </location>
</feature>
<dbReference type="GO" id="GO:0051015">
    <property type="term" value="F:actin filament binding"/>
    <property type="evidence" value="ECO:0007669"/>
    <property type="project" value="TreeGrafter"/>
</dbReference>
<dbReference type="OrthoDB" id="2306at2759"/>
<dbReference type="InterPro" id="IPR036322">
    <property type="entry name" value="WD40_repeat_dom_sf"/>
</dbReference>
<dbReference type="InterPro" id="IPR001680">
    <property type="entry name" value="WD40_rpt"/>
</dbReference>
<organism evidence="4 5">
    <name type="scientific">Micromonas commoda (strain RCC299 / NOUM17 / CCMP2709)</name>
    <name type="common">Picoplanktonic green alga</name>
    <dbReference type="NCBI Taxonomy" id="296587"/>
    <lineage>
        <taxon>Eukaryota</taxon>
        <taxon>Viridiplantae</taxon>
        <taxon>Chlorophyta</taxon>
        <taxon>Mamiellophyceae</taxon>
        <taxon>Mamiellales</taxon>
        <taxon>Mamiellaceae</taxon>
        <taxon>Micromonas</taxon>
    </lineage>
</organism>
<dbReference type="EMBL" id="CP001577">
    <property type="protein sequence ID" value="ACO70182.1"/>
    <property type="molecule type" value="Genomic_DNA"/>
</dbReference>
<evidence type="ECO:0000256" key="2">
    <source>
        <dbReference type="ARBA" id="ARBA00022737"/>
    </source>
</evidence>
<dbReference type="InParanoid" id="C1FIK0"/>
<dbReference type="KEGG" id="mis:MICPUN_87049"/>
<dbReference type="SUPFAM" id="SSF50978">
    <property type="entry name" value="WD40 repeat-like"/>
    <property type="match status" value="2"/>
</dbReference>
<name>C1FIK0_MICCC</name>
<dbReference type="PROSITE" id="PS50082">
    <property type="entry name" value="WD_REPEATS_2"/>
    <property type="match status" value="5"/>
</dbReference>
<keyword evidence="1 3" id="KW-0853">WD repeat</keyword>
<dbReference type="InterPro" id="IPR015943">
    <property type="entry name" value="WD40/YVTN_repeat-like_dom_sf"/>
</dbReference>
<evidence type="ECO:0000313" key="5">
    <source>
        <dbReference type="Proteomes" id="UP000002009"/>
    </source>
</evidence>
<dbReference type="STRING" id="296587.C1FIK0"/>
<gene>
    <name evidence="4" type="ORF">MICPUN_87049</name>
</gene>
<protein>
    <recommendedName>
        <fullName evidence="6">Anaphase-promoting complex subunit 4 WD40 domain-containing protein</fullName>
    </recommendedName>
</protein>
<dbReference type="GO" id="GO:0030864">
    <property type="term" value="C:cortical actin cytoskeleton"/>
    <property type="evidence" value="ECO:0007669"/>
    <property type="project" value="TreeGrafter"/>
</dbReference>
<accession>C1FIK0</accession>
<feature type="repeat" description="WD" evidence="3">
    <location>
        <begin position="519"/>
        <end position="551"/>
    </location>
</feature>
<dbReference type="OMA" id="GSIDTCV"/>
<sequence length="641" mass="66807">MEPPKLACTHACAPATVRGRGVLLGGHAGTSLVTYASGHRVVLRHVSDLVPPRFYEHQYPVTVARISPNGQWVASGDASGRVRVWGLNEDMTLKAEHHPLSGAVVDMAWSDDGQRIVCCGEGKQSFAKVFLWDSGSAVGDVSGSTKRVNSCDFKPTRPFRIATASEDFAVSFYEGPPFKFVNTPHRHGNFANCVRFSPDGVKFASVGSDGVGVVYDGRTGAPIAELPAGGKLAGGQGQGAGHVGTIYACAWSPDSAKLLTAGADKTCKLWAVPQLEKLADHSFGQTVGDMQVGCVFVGDVAVTLSLSGNLNVIESLLVTTSGNPPGNRVVRSGHPKPIGALVVCKSHKGDVFAASLDAVGGGAAVLRWRDGDGCVATVRGPAHTSVVVGACVCAGKYLLTAGLDDFIRVASIETDSYLPDLEGSRVKLQSQPRSMGVDDAGSLVAVATGDGVAAYTFDGTLGTLGTGEPSSVCVRGDGREIAVGCKDGAVRLFSVVRAKDVGVGSESAQPFSLVPGAVMTRHRGEVTGCAYSPDGTRLATCDANREVLVWDPTALTVVLDKMVYHRARVTCLGWSADGVRLATGALDGQIIVWDTTKPPLEGRCAVDGAHVGGVTCLEWRDTNTVVTGGFDACVRTWTMAP</sequence>
<dbReference type="FunFam" id="2.130.10.10:FF:000102">
    <property type="entry name" value="Actin-interacting protein 1"/>
    <property type="match status" value="1"/>
</dbReference>
<reference evidence="4 5" key="1">
    <citation type="journal article" date="2009" name="Science">
        <title>Green evolution and dynamic adaptations revealed by genomes of the marine picoeukaryotes Micromonas.</title>
        <authorList>
            <person name="Worden A.Z."/>
            <person name="Lee J.H."/>
            <person name="Mock T."/>
            <person name="Rouze P."/>
            <person name="Simmons M.P."/>
            <person name="Aerts A.L."/>
            <person name="Allen A.E."/>
            <person name="Cuvelier M.L."/>
            <person name="Derelle E."/>
            <person name="Everett M.V."/>
            <person name="Foulon E."/>
            <person name="Grimwood J."/>
            <person name="Gundlach H."/>
            <person name="Henrissat B."/>
            <person name="Napoli C."/>
            <person name="McDonald S.M."/>
            <person name="Parker M.S."/>
            <person name="Rombauts S."/>
            <person name="Salamov A."/>
            <person name="Von Dassow P."/>
            <person name="Badger J.H."/>
            <person name="Coutinho P.M."/>
            <person name="Demir E."/>
            <person name="Dubchak I."/>
            <person name="Gentemann C."/>
            <person name="Eikrem W."/>
            <person name="Gready J.E."/>
            <person name="John U."/>
            <person name="Lanier W."/>
            <person name="Lindquist E.A."/>
            <person name="Lucas S."/>
            <person name="Mayer K.F."/>
            <person name="Moreau H."/>
            <person name="Not F."/>
            <person name="Otillar R."/>
            <person name="Panaud O."/>
            <person name="Pangilinan J."/>
            <person name="Paulsen I."/>
            <person name="Piegu B."/>
            <person name="Poliakov A."/>
            <person name="Robbens S."/>
            <person name="Schmutz J."/>
            <person name="Toulza E."/>
            <person name="Wyss T."/>
            <person name="Zelensky A."/>
            <person name="Zhou K."/>
            <person name="Armbrust E.V."/>
            <person name="Bhattacharya D."/>
            <person name="Goodenough U.W."/>
            <person name="Van de Peer Y."/>
            <person name="Grigoriev I.V."/>
        </authorList>
    </citation>
    <scope>NUCLEOTIDE SEQUENCE [LARGE SCALE GENOMIC DNA]</scope>
    <source>
        <strain evidence="5">RCC299 / NOUM17</strain>
    </source>
</reference>
<dbReference type="RefSeq" id="XP_002508924.1">
    <property type="nucleotide sequence ID" value="XM_002508878.1"/>
</dbReference>
<dbReference type="Pfam" id="PF00400">
    <property type="entry name" value="WD40"/>
    <property type="match status" value="7"/>
</dbReference>
<dbReference type="Proteomes" id="UP000002009">
    <property type="component" value="Chromosome 12"/>
</dbReference>
<dbReference type="SMART" id="SM00320">
    <property type="entry name" value="WD40"/>
    <property type="match status" value="10"/>
</dbReference>
<evidence type="ECO:0000256" key="1">
    <source>
        <dbReference type="ARBA" id="ARBA00022574"/>
    </source>
</evidence>
<feature type="repeat" description="WD" evidence="3">
    <location>
        <begin position="54"/>
        <end position="95"/>
    </location>
</feature>
<dbReference type="AlphaFoldDB" id="C1FIK0"/>
<dbReference type="PROSITE" id="PS50294">
    <property type="entry name" value="WD_REPEATS_REGION"/>
    <property type="match status" value="5"/>
</dbReference>
<dbReference type="PANTHER" id="PTHR19856">
    <property type="entry name" value="WD-REPEATCONTAINING PROTEIN WDR1"/>
    <property type="match status" value="1"/>
</dbReference>
<dbReference type="PANTHER" id="PTHR19856:SF0">
    <property type="entry name" value="WD REPEAT-CONTAINING PROTEIN 1"/>
    <property type="match status" value="1"/>
</dbReference>
<evidence type="ECO:0008006" key="6">
    <source>
        <dbReference type="Google" id="ProtNLM"/>
    </source>
</evidence>
<dbReference type="FunCoup" id="C1FIK0">
    <property type="interactions" value="1635"/>
</dbReference>
<evidence type="ECO:0000256" key="3">
    <source>
        <dbReference type="PROSITE-ProRule" id="PRU00221"/>
    </source>
</evidence>
<keyword evidence="5" id="KW-1185">Reference proteome</keyword>
<dbReference type="Gene3D" id="2.130.10.10">
    <property type="entry name" value="YVTN repeat-like/Quinoprotein amine dehydrogenase"/>
    <property type="match status" value="2"/>
</dbReference>
<feature type="repeat" description="WD" evidence="3">
    <location>
        <begin position="562"/>
        <end position="594"/>
    </location>
</feature>
<dbReference type="eggNOG" id="KOG0318">
    <property type="taxonomic scope" value="Eukaryota"/>
</dbReference>
<dbReference type="GeneID" id="8248068"/>